<reference evidence="1 2" key="1">
    <citation type="submission" date="2013-12" db="EMBL/GenBank/DDBJ databases">
        <authorList>
            <person name="Brown-Elliot B."/>
            <person name="Wallace R."/>
            <person name="Lenaerts A."/>
            <person name="Ordway D."/>
            <person name="DeGroote M.A."/>
            <person name="Parker T."/>
            <person name="Sizemore C."/>
            <person name="Tallon L.J."/>
            <person name="Sadzewicz L.K."/>
            <person name="Sengamalay N."/>
            <person name="Fraser C.M."/>
            <person name="Hine E."/>
            <person name="Shefchek K.A."/>
            <person name="Das S.P."/>
            <person name="Tettelin H."/>
        </authorList>
    </citation>
    <scope>NUCLEOTIDE SEQUENCE [LARGE SCALE GENOMIC DNA]</scope>
    <source>
        <strain evidence="1 2">662</strain>
    </source>
</reference>
<dbReference type="EMBL" id="JAOA01000001">
    <property type="protein sequence ID" value="EUA22061.1"/>
    <property type="molecule type" value="Genomic_DNA"/>
</dbReference>
<accession>X7ZSP3</accession>
<protein>
    <submittedName>
        <fullName evidence="1">Uncharacterized protein</fullName>
    </submittedName>
</protein>
<dbReference type="PATRIC" id="fig|1299326.3.peg.190"/>
<gene>
    <name evidence="1" type="ORF">I545_0196</name>
</gene>
<name>X7ZSP3_MYCKA</name>
<evidence type="ECO:0000313" key="1">
    <source>
        <dbReference type="EMBL" id="EUA22061.1"/>
    </source>
</evidence>
<sequence length="48" mass="5062">MSPALPPRREGTLAEKSWAALSISAAVKPVEVRRVVAQCDAIVSLSPC</sequence>
<proteinExistence type="predicted"/>
<dbReference type="Proteomes" id="UP000020561">
    <property type="component" value="Unassembled WGS sequence"/>
</dbReference>
<comment type="caution">
    <text evidence="1">The sequence shown here is derived from an EMBL/GenBank/DDBJ whole genome shotgun (WGS) entry which is preliminary data.</text>
</comment>
<evidence type="ECO:0000313" key="2">
    <source>
        <dbReference type="Proteomes" id="UP000020561"/>
    </source>
</evidence>
<dbReference type="AlphaFoldDB" id="X7ZSP3"/>
<organism evidence="1 2">
    <name type="scientific">Mycobacterium kansasii 662</name>
    <dbReference type="NCBI Taxonomy" id="1299326"/>
    <lineage>
        <taxon>Bacteria</taxon>
        <taxon>Bacillati</taxon>
        <taxon>Actinomycetota</taxon>
        <taxon>Actinomycetes</taxon>
        <taxon>Mycobacteriales</taxon>
        <taxon>Mycobacteriaceae</taxon>
        <taxon>Mycobacterium</taxon>
    </lineage>
</organism>